<keyword evidence="1" id="KW-0732">Signal</keyword>
<dbReference type="Proteomes" id="UP000622638">
    <property type="component" value="Unassembled WGS sequence"/>
</dbReference>
<keyword evidence="5" id="KW-1185">Reference proteome</keyword>
<evidence type="ECO:0000256" key="1">
    <source>
        <dbReference type="SAM" id="SignalP"/>
    </source>
</evidence>
<evidence type="ECO:0000313" key="5">
    <source>
        <dbReference type="Proteomes" id="UP000622638"/>
    </source>
</evidence>
<feature type="chain" id="PRO_5026006439" evidence="1">
    <location>
        <begin position="23"/>
        <end position="321"/>
    </location>
</feature>
<dbReference type="OrthoDB" id="8746353at2"/>
<evidence type="ECO:0000313" key="3">
    <source>
        <dbReference type="EMBL" id="MTV55244.1"/>
    </source>
</evidence>
<accession>A0A6I3T1L4</accession>
<reference evidence="2" key="1">
    <citation type="journal article" date="2014" name="Int. J. Syst. Evol. Microbiol.">
        <title>Complete genome of a new Firmicutes species belonging to the dominant human colonic microbiota ('Ruminococcus bicirculans') reveals two chromosomes and a selective capacity to utilize plant glucans.</title>
        <authorList>
            <consortium name="NISC Comparative Sequencing Program"/>
            <person name="Wegmann U."/>
            <person name="Louis P."/>
            <person name="Goesmann A."/>
            <person name="Henrissat B."/>
            <person name="Duncan S.H."/>
            <person name="Flint H.J."/>
        </authorList>
    </citation>
    <scope>NUCLEOTIDE SEQUENCE</scope>
    <source>
        <strain evidence="2">CGMCC 1.15931</strain>
    </source>
</reference>
<comment type="caution">
    <text evidence="3">The sequence shown here is derived from an EMBL/GenBank/DDBJ whole genome shotgun (WGS) entry which is preliminary data.</text>
</comment>
<dbReference type="EMBL" id="WNKZ01000076">
    <property type="protein sequence ID" value="MTV55244.1"/>
    <property type="molecule type" value="Genomic_DNA"/>
</dbReference>
<protein>
    <submittedName>
        <fullName evidence="3">Uncharacterized protein</fullName>
    </submittedName>
</protein>
<evidence type="ECO:0000313" key="2">
    <source>
        <dbReference type="EMBL" id="GGB94922.1"/>
    </source>
</evidence>
<reference evidence="2" key="4">
    <citation type="submission" date="2024-05" db="EMBL/GenBank/DDBJ databases">
        <authorList>
            <person name="Sun Q."/>
            <person name="Zhou Y."/>
        </authorList>
    </citation>
    <scope>NUCLEOTIDE SEQUENCE</scope>
    <source>
        <strain evidence="2">CGMCC 1.15931</strain>
    </source>
</reference>
<reference evidence="5" key="2">
    <citation type="journal article" date="2019" name="Int. J. Syst. Evol. Microbiol.">
        <title>The Global Catalogue of Microorganisms (GCM) 10K type strain sequencing project: providing services to taxonomists for standard genome sequencing and annotation.</title>
        <authorList>
            <consortium name="The Broad Institute Genomics Platform"/>
            <consortium name="The Broad Institute Genome Sequencing Center for Infectious Disease"/>
            <person name="Wu L."/>
            <person name="Ma J."/>
        </authorList>
    </citation>
    <scope>NUCLEOTIDE SEQUENCE [LARGE SCALE GENOMIC DNA]</scope>
    <source>
        <strain evidence="5">CGMCC 1.15931</strain>
    </source>
</reference>
<evidence type="ECO:0000313" key="4">
    <source>
        <dbReference type="Proteomes" id="UP000430634"/>
    </source>
</evidence>
<gene>
    <name evidence="2" type="ORF">GCM10011572_16100</name>
    <name evidence="3" type="ORF">GM672_21180</name>
</gene>
<feature type="signal peptide" evidence="1">
    <location>
        <begin position="1"/>
        <end position="22"/>
    </location>
</feature>
<reference evidence="3 4" key="3">
    <citation type="submission" date="2019-11" db="EMBL/GenBank/DDBJ databases">
        <title>Type strains purchased from KCTC, JCM and DSMZ.</title>
        <authorList>
            <person name="Lu H."/>
        </authorList>
    </citation>
    <scope>NUCLEOTIDE SEQUENCE [LARGE SCALE GENOMIC DNA]</scope>
    <source>
        <strain evidence="3 4">KCTC 52429</strain>
    </source>
</reference>
<dbReference type="AlphaFoldDB" id="A0A6I3T1L4"/>
<organism evidence="3 4">
    <name type="scientific">Pseudoduganella buxea</name>
    <dbReference type="NCBI Taxonomy" id="1949069"/>
    <lineage>
        <taxon>Bacteria</taxon>
        <taxon>Pseudomonadati</taxon>
        <taxon>Pseudomonadota</taxon>
        <taxon>Betaproteobacteria</taxon>
        <taxon>Burkholderiales</taxon>
        <taxon>Oxalobacteraceae</taxon>
        <taxon>Telluria group</taxon>
        <taxon>Pseudoduganella</taxon>
    </lineage>
</organism>
<dbReference type="RefSeq" id="WP_155472519.1">
    <property type="nucleotide sequence ID" value="NZ_BMKG01000005.1"/>
</dbReference>
<dbReference type="Proteomes" id="UP000430634">
    <property type="component" value="Unassembled WGS sequence"/>
</dbReference>
<name>A0A6I3T1L4_9BURK</name>
<sequence>MKNLLSALVLIALAVSQGASNASGVSNVTAAAGASKDSSAPDVSKYAAQQGWTLVKSNTPKLPVSDITPVLYTAKGDAAPSCGLLAHTAAGTEFFELMSPEKGAGFPQCLLINDAAAFEVRSRQYLVVEYIARDTVEDFYRQYFYLYRDPAGRYIPDSELNDAVVWTEPVLASRDGIDVPRAQEGVRRARGTLLSKTVPGMRFLGREFMAGKNSSFAVFQDRANSKCVFLVDVGAKPATYGHELFAKGDKCESVLASGKMERAGTTYYLALFKGVVRNHLGIVSVGPNNVVAAETGLAIAVGKKSKLADLKSAKEALKLSL</sequence>
<dbReference type="EMBL" id="BMKG01000005">
    <property type="protein sequence ID" value="GGB94922.1"/>
    <property type="molecule type" value="Genomic_DNA"/>
</dbReference>
<proteinExistence type="predicted"/>